<protein>
    <recommendedName>
        <fullName evidence="1">SNRNP25 ubiquitin-like domain-containing protein</fullName>
    </recommendedName>
</protein>
<dbReference type="PANTHER" id="PTHR14942:SF0">
    <property type="entry name" value="U11_U12 SMALL NUCLEAR RIBONUCLEOPROTEIN 25 KDA PROTEIN"/>
    <property type="match status" value="1"/>
</dbReference>
<proteinExistence type="predicted"/>
<dbReference type="PANTHER" id="PTHR14942">
    <property type="entry name" value="U11/U12 SMALL NUCLEAR RIBONUCLEOPROTEIN 25 KDA PROTEIN"/>
    <property type="match status" value="1"/>
</dbReference>
<dbReference type="GO" id="GO:0000398">
    <property type="term" value="P:mRNA splicing, via spliceosome"/>
    <property type="evidence" value="ECO:0007669"/>
    <property type="project" value="InterPro"/>
</dbReference>
<name>A0AAD7XZJ8_9FUNG</name>
<dbReference type="RefSeq" id="XP_058345158.1">
    <property type="nucleotide sequence ID" value="XM_058484170.1"/>
</dbReference>
<dbReference type="InterPro" id="IPR029071">
    <property type="entry name" value="Ubiquitin-like_domsf"/>
</dbReference>
<dbReference type="Pfam" id="PF18036">
    <property type="entry name" value="Ubiquitin_4"/>
    <property type="match status" value="1"/>
</dbReference>
<dbReference type="SUPFAM" id="SSF54236">
    <property type="entry name" value="Ubiquitin-like"/>
    <property type="match status" value="1"/>
</dbReference>
<dbReference type="Proteomes" id="UP001234581">
    <property type="component" value="Unassembled WGS sequence"/>
</dbReference>
<feature type="domain" description="SNRNP25 ubiquitin-like" evidence="1">
    <location>
        <begin position="48"/>
        <end position="129"/>
    </location>
</feature>
<dbReference type="AlphaFoldDB" id="A0AAD7XZJ8"/>
<comment type="caution">
    <text evidence="2">The sequence shown here is derived from an EMBL/GenBank/DDBJ whole genome shotgun (WGS) entry which is preliminary data.</text>
</comment>
<dbReference type="InterPro" id="IPR039690">
    <property type="entry name" value="SNRNP25"/>
</dbReference>
<dbReference type="EMBL" id="JARTCD010000014">
    <property type="protein sequence ID" value="KAJ8660245.1"/>
    <property type="molecule type" value="Genomic_DNA"/>
</dbReference>
<evidence type="ECO:0000313" key="3">
    <source>
        <dbReference type="Proteomes" id="UP001234581"/>
    </source>
</evidence>
<keyword evidence="3" id="KW-1185">Reference proteome</keyword>
<evidence type="ECO:0000313" key="2">
    <source>
        <dbReference type="EMBL" id="KAJ8660245.1"/>
    </source>
</evidence>
<dbReference type="Gene3D" id="3.10.20.90">
    <property type="entry name" value="Phosphatidylinositol 3-kinase Catalytic Subunit, Chain A, domain 1"/>
    <property type="match status" value="1"/>
</dbReference>
<reference evidence="2 3" key="1">
    <citation type="submission" date="2023-03" db="EMBL/GenBank/DDBJ databases">
        <title>Genome sequence of Lichtheimia ornata CBS 291.66.</title>
        <authorList>
            <person name="Mohabir J.T."/>
            <person name="Shea T.P."/>
            <person name="Kurbessoian T."/>
            <person name="Berby B."/>
            <person name="Fontaine J."/>
            <person name="Livny J."/>
            <person name="Gnirke A."/>
            <person name="Stajich J.E."/>
            <person name="Cuomo C.A."/>
        </authorList>
    </citation>
    <scope>NUCLEOTIDE SEQUENCE [LARGE SCALE GENOMIC DNA]</scope>
    <source>
        <strain evidence="2">CBS 291.66</strain>
    </source>
</reference>
<dbReference type="CDD" id="cd17058">
    <property type="entry name" value="Ubl_SNRNP25"/>
    <property type="match status" value="1"/>
</dbReference>
<evidence type="ECO:0000259" key="1">
    <source>
        <dbReference type="Pfam" id="PF18036"/>
    </source>
</evidence>
<gene>
    <name evidence="2" type="ORF">O0I10_004105</name>
</gene>
<dbReference type="GeneID" id="83211518"/>
<organism evidence="2 3">
    <name type="scientific">Lichtheimia ornata</name>
    <dbReference type="NCBI Taxonomy" id="688661"/>
    <lineage>
        <taxon>Eukaryota</taxon>
        <taxon>Fungi</taxon>
        <taxon>Fungi incertae sedis</taxon>
        <taxon>Mucoromycota</taxon>
        <taxon>Mucoromycotina</taxon>
        <taxon>Mucoromycetes</taxon>
        <taxon>Mucorales</taxon>
        <taxon>Lichtheimiaceae</taxon>
        <taxon>Lichtheimia</taxon>
    </lineage>
</organism>
<dbReference type="InterPro" id="IPR040610">
    <property type="entry name" value="SNRNP25_ubiquitin"/>
</dbReference>
<accession>A0AAD7XZJ8</accession>
<sequence>MTDSTREIELQQRIDALLDHELLKNVPKNPTIEELETLIAIEQGRAYRIKVDRNKLEPMYIVVKQASSIRDIKRLIQIQFGRIHPQRRVSWKYIWRTFCLSFKGKRLLDDEAVVSQLGIAQDSVLMFTKLAFEKGNHRPAWRRRQHS</sequence>